<feature type="region of interest" description="Disordered" evidence="2">
    <location>
        <begin position="228"/>
        <end position="255"/>
    </location>
</feature>
<accession>A0ABD3NN66</accession>
<dbReference type="Pfam" id="PF00226">
    <property type="entry name" value="DnaJ"/>
    <property type="match status" value="1"/>
</dbReference>
<evidence type="ECO:0000313" key="4">
    <source>
        <dbReference type="EMBL" id="KAL3776774.1"/>
    </source>
</evidence>
<evidence type="ECO:0000256" key="2">
    <source>
        <dbReference type="SAM" id="MobiDB-lite"/>
    </source>
</evidence>
<organism evidence="4 5">
    <name type="scientific">Cyclotella atomus</name>
    <dbReference type="NCBI Taxonomy" id="382360"/>
    <lineage>
        <taxon>Eukaryota</taxon>
        <taxon>Sar</taxon>
        <taxon>Stramenopiles</taxon>
        <taxon>Ochrophyta</taxon>
        <taxon>Bacillariophyta</taxon>
        <taxon>Coscinodiscophyceae</taxon>
        <taxon>Thalassiosirophycidae</taxon>
        <taxon>Stephanodiscales</taxon>
        <taxon>Stephanodiscaceae</taxon>
        <taxon>Cyclotella</taxon>
    </lineage>
</organism>
<dbReference type="InterPro" id="IPR036869">
    <property type="entry name" value="J_dom_sf"/>
</dbReference>
<dbReference type="SUPFAM" id="SSF46565">
    <property type="entry name" value="Chaperone J-domain"/>
    <property type="match status" value="1"/>
</dbReference>
<dbReference type="InterPro" id="IPR002939">
    <property type="entry name" value="DnaJ_C"/>
</dbReference>
<name>A0ABD3NN66_9STRA</name>
<dbReference type="InterPro" id="IPR008971">
    <property type="entry name" value="HSP40/DnaJ_pept-bd"/>
</dbReference>
<dbReference type="SUPFAM" id="SSF49493">
    <property type="entry name" value="HSP40/DnaJ peptide-binding domain"/>
    <property type="match status" value="2"/>
</dbReference>
<keyword evidence="5" id="KW-1185">Reference proteome</keyword>
<dbReference type="EMBL" id="JALLPJ020001081">
    <property type="protein sequence ID" value="KAL3776774.1"/>
    <property type="molecule type" value="Genomic_DNA"/>
</dbReference>
<evidence type="ECO:0000313" key="5">
    <source>
        <dbReference type="Proteomes" id="UP001530400"/>
    </source>
</evidence>
<feature type="region of interest" description="Disordered" evidence="2">
    <location>
        <begin position="140"/>
        <end position="164"/>
    </location>
</feature>
<gene>
    <name evidence="4" type="ORF">ACHAWO_008419</name>
</gene>
<reference evidence="4 5" key="1">
    <citation type="submission" date="2024-10" db="EMBL/GenBank/DDBJ databases">
        <title>Updated reference genomes for cyclostephanoid diatoms.</title>
        <authorList>
            <person name="Roberts W.R."/>
            <person name="Alverson A.J."/>
        </authorList>
    </citation>
    <scope>NUCLEOTIDE SEQUENCE [LARGE SCALE GENOMIC DNA]</scope>
    <source>
        <strain evidence="4 5">AJA010-31</strain>
    </source>
</reference>
<dbReference type="CDD" id="cd10747">
    <property type="entry name" value="DnaJ_C"/>
    <property type="match status" value="1"/>
</dbReference>
<dbReference type="Gene3D" id="1.10.287.110">
    <property type="entry name" value="DnaJ domain"/>
    <property type="match status" value="1"/>
</dbReference>
<dbReference type="InterPro" id="IPR001623">
    <property type="entry name" value="DnaJ_domain"/>
</dbReference>
<dbReference type="InterPro" id="IPR051339">
    <property type="entry name" value="DnaJ_subfamily_B"/>
</dbReference>
<dbReference type="PANTHER" id="PTHR24078">
    <property type="entry name" value="DNAJ HOMOLOG SUBFAMILY C MEMBER"/>
    <property type="match status" value="1"/>
</dbReference>
<feature type="domain" description="J" evidence="3">
    <location>
        <begin position="54"/>
        <end position="121"/>
    </location>
</feature>
<proteinExistence type="predicted"/>
<dbReference type="PROSITE" id="PS00636">
    <property type="entry name" value="DNAJ_1"/>
    <property type="match status" value="1"/>
</dbReference>
<dbReference type="CDD" id="cd06257">
    <property type="entry name" value="DnaJ"/>
    <property type="match status" value="1"/>
</dbReference>
<dbReference type="SMART" id="SM00271">
    <property type="entry name" value="DnaJ"/>
    <property type="match status" value="1"/>
</dbReference>
<evidence type="ECO:0000259" key="3">
    <source>
        <dbReference type="PROSITE" id="PS50076"/>
    </source>
</evidence>
<comment type="caution">
    <text evidence="4">The sequence shown here is derived from an EMBL/GenBank/DDBJ whole genome shotgun (WGS) entry which is preliminary data.</text>
</comment>
<evidence type="ECO:0000256" key="1">
    <source>
        <dbReference type="ARBA" id="ARBA00023186"/>
    </source>
</evidence>
<dbReference type="PROSITE" id="PS50076">
    <property type="entry name" value="DNAJ_2"/>
    <property type="match status" value="1"/>
</dbReference>
<dbReference type="Gene3D" id="2.60.260.20">
    <property type="entry name" value="Urease metallochaperone UreE, N-terminal domain"/>
    <property type="match status" value="2"/>
</dbReference>
<dbReference type="PRINTS" id="PR00625">
    <property type="entry name" value="JDOMAIN"/>
</dbReference>
<keyword evidence="1" id="KW-0143">Chaperone</keyword>
<dbReference type="Proteomes" id="UP001530400">
    <property type="component" value="Unassembled WGS sequence"/>
</dbReference>
<protein>
    <recommendedName>
        <fullName evidence="3">J domain-containing protein</fullName>
    </recommendedName>
</protein>
<dbReference type="Pfam" id="PF01556">
    <property type="entry name" value="DnaJ_C"/>
    <property type="match status" value="1"/>
</dbReference>
<dbReference type="InterPro" id="IPR018253">
    <property type="entry name" value="DnaJ_domain_CS"/>
</dbReference>
<dbReference type="PANTHER" id="PTHR24078:SF553">
    <property type="entry name" value="DNAJ HOMOLOG SUBFAMILY B MEMBER 5"/>
    <property type="match status" value="1"/>
</dbReference>
<sequence>MKCRSHIMFTSTNNTTLCNRRRKKSNQSAHYKHILSTTLVILCTIIQLVSSSKSLYQTLGVPRNASASDIKKAYRKLALKHHPDKVAPEDRTKAEHEFKEIAKAYEWLSDEKKRGLYDRYGEKSLDGNFQPGFADMGGGAGGHWGGHGSHGGGGKTFHFGGPGGGSSGFGGFPGMFGGMGGAPPPGSGSSPEFSSIDLNEIIRQMMGGVPSNQGAPGGMGAEQFFGRQQQGRGSSSYYPNYGQQQQQNRHHPSKEYTRPVHCTLEELSRGVTKKLKVSYPLIGEKIYTIHVRAGWKSGTKIKFPASKSELGEYPPITFVVQERKHPYLTRDGNDLHWKCMLTKSQAEKGAKLRLPLPDGSVLEVTSKAGTKSGQKMTVNGRGMCGKSEKGNVVIEFVVRD</sequence>
<dbReference type="AlphaFoldDB" id="A0ABD3NN66"/>